<dbReference type="SUPFAM" id="SSF63817">
    <property type="entry name" value="Sortase"/>
    <property type="match status" value="1"/>
</dbReference>
<dbReference type="InterPro" id="IPR023365">
    <property type="entry name" value="Sortase_dom-sf"/>
</dbReference>
<dbReference type="NCBIfam" id="NF033748">
    <property type="entry name" value="class_F_sortase"/>
    <property type="match status" value="1"/>
</dbReference>
<dbReference type="Pfam" id="PF04203">
    <property type="entry name" value="Sortase"/>
    <property type="match status" value="1"/>
</dbReference>
<feature type="region of interest" description="Disordered" evidence="2">
    <location>
        <begin position="49"/>
        <end position="69"/>
    </location>
</feature>
<keyword evidence="1" id="KW-0378">Hydrolase</keyword>
<comment type="caution">
    <text evidence="3">The sequence shown here is derived from an EMBL/GenBank/DDBJ whole genome shotgun (WGS) entry which is preliminary data.</text>
</comment>
<accession>A0A3A4AQQ1</accession>
<evidence type="ECO:0000313" key="4">
    <source>
        <dbReference type="Proteomes" id="UP000265768"/>
    </source>
</evidence>
<dbReference type="InterPro" id="IPR042001">
    <property type="entry name" value="Sortase_F"/>
</dbReference>
<dbReference type="CDD" id="cd05829">
    <property type="entry name" value="Sortase_F"/>
    <property type="match status" value="1"/>
</dbReference>
<organism evidence="3 4">
    <name type="scientific">Bailinhaonella thermotolerans</name>
    <dbReference type="NCBI Taxonomy" id="1070861"/>
    <lineage>
        <taxon>Bacteria</taxon>
        <taxon>Bacillati</taxon>
        <taxon>Actinomycetota</taxon>
        <taxon>Actinomycetes</taxon>
        <taxon>Streptosporangiales</taxon>
        <taxon>Streptosporangiaceae</taxon>
        <taxon>Bailinhaonella</taxon>
    </lineage>
</organism>
<keyword evidence="4" id="KW-1185">Reference proteome</keyword>
<protein>
    <submittedName>
        <fullName evidence="3">Class F sortase</fullName>
    </submittedName>
</protein>
<evidence type="ECO:0000256" key="1">
    <source>
        <dbReference type="ARBA" id="ARBA00022801"/>
    </source>
</evidence>
<name>A0A3A4AQQ1_9ACTN</name>
<feature type="compositionally biased region" description="Low complexity" evidence="2">
    <location>
        <begin position="49"/>
        <end position="61"/>
    </location>
</feature>
<dbReference type="Gene3D" id="2.40.260.10">
    <property type="entry name" value="Sortase"/>
    <property type="match status" value="1"/>
</dbReference>
<dbReference type="EMBL" id="QZEY01000024">
    <property type="protein sequence ID" value="RJL21741.1"/>
    <property type="molecule type" value="Genomic_DNA"/>
</dbReference>
<dbReference type="Proteomes" id="UP000265768">
    <property type="component" value="Unassembled WGS sequence"/>
</dbReference>
<gene>
    <name evidence="3" type="ORF">D5H75_37045</name>
</gene>
<evidence type="ECO:0000256" key="2">
    <source>
        <dbReference type="SAM" id="MobiDB-lite"/>
    </source>
</evidence>
<evidence type="ECO:0000313" key="3">
    <source>
        <dbReference type="EMBL" id="RJL21741.1"/>
    </source>
</evidence>
<sequence length="218" mass="22449">MSQPRRRRSPVVPAVAAVLGAVALAAVLWPRGEGVPPAPAPAAAPAVAPVTARPGPAAPAVASPPVPPSPPVRLEIPGIGIRAKVLSLGLNPDGTLEVPPLSKAEQTGWYNRGSAPGLPGPTVIAGHVDSARGPAVFYRLGALKRGDRARVVRADGKVATYEIDAIESVPKDAFPTDRVYGAVPHPALRLITCGGAFDRATGHYENNTIAYAHLLSLH</sequence>
<dbReference type="GO" id="GO:0016787">
    <property type="term" value="F:hydrolase activity"/>
    <property type="evidence" value="ECO:0007669"/>
    <property type="project" value="UniProtKB-KW"/>
</dbReference>
<dbReference type="InterPro" id="IPR005754">
    <property type="entry name" value="Sortase"/>
</dbReference>
<dbReference type="AlphaFoldDB" id="A0A3A4AQQ1"/>
<dbReference type="RefSeq" id="WP_119931274.1">
    <property type="nucleotide sequence ID" value="NZ_QZEY01000024.1"/>
</dbReference>
<reference evidence="3 4" key="1">
    <citation type="submission" date="2018-09" db="EMBL/GenBank/DDBJ databases">
        <title>YIM 75507 draft genome.</title>
        <authorList>
            <person name="Tang S."/>
            <person name="Feng Y."/>
        </authorList>
    </citation>
    <scope>NUCLEOTIDE SEQUENCE [LARGE SCALE GENOMIC DNA]</scope>
    <source>
        <strain evidence="3 4">YIM 75507</strain>
    </source>
</reference>
<dbReference type="OrthoDB" id="525039at2"/>
<proteinExistence type="predicted"/>